<dbReference type="AlphaFoldDB" id="A0A1E3PMZ6"/>
<dbReference type="GO" id="GO:0046872">
    <property type="term" value="F:metal ion binding"/>
    <property type="evidence" value="ECO:0007669"/>
    <property type="project" value="UniProtKB-UniRule"/>
</dbReference>
<gene>
    <name evidence="3" type="ORF">NADFUDRAFT_46175</name>
</gene>
<dbReference type="OrthoDB" id="25675at2759"/>
<dbReference type="Proteomes" id="UP000095009">
    <property type="component" value="Unassembled WGS sequence"/>
</dbReference>
<comment type="cofactor">
    <cofactor evidence="1">
        <name>Mg(2+)</name>
        <dbReference type="ChEBI" id="CHEBI:18420"/>
    </cofactor>
</comment>
<evidence type="ECO:0000313" key="4">
    <source>
        <dbReference type="Proteomes" id="UP000095009"/>
    </source>
</evidence>
<proteinExistence type="inferred from homology"/>
<dbReference type="STRING" id="857566.A0A1E3PMZ6"/>
<dbReference type="EMBL" id="KV454408">
    <property type="protein sequence ID" value="ODQ66813.1"/>
    <property type="molecule type" value="Genomic_DNA"/>
</dbReference>
<dbReference type="PANTHER" id="PTHR12320">
    <property type="entry name" value="PROTEIN PHOSPHATASE 2C"/>
    <property type="match status" value="1"/>
</dbReference>
<comment type="cofactor">
    <cofactor evidence="1">
        <name>Mn(2+)</name>
        <dbReference type="ChEBI" id="CHEBI:29035"/>
    </cofactor>
</comment>
<dbReference type="SMART" id="SM00331">
    <property type="entry name" value="PP2C_SIG"/>
    <property type="match status" value="1"/>
</dbReference>
<dbReference type="Pfam" id="PF07228">
    <property type="entry name" value="SpoIIE"/>
    <property type="match status" value="1"/>
</dbReference>
<evidence type="ECO:0000256" key="1">
    <source>
        <dbReference type="RuleBase" id="RU366020"/>
    </source>
</evidence>
<comment type="catalytic activity">
    <reaction evidence="1">
        <text>O-phospho-L-threonyl-[protein] + H2O = L-threonyl-[protein] + phosphate</text>
        <dbReference type="Rhea" id="RHEA:47004"/>
        <dbReference type="Rhea" id="RHEA-COMP:11060"/>
        <dbReference type="Rhea" id="RHEA-COMP:11605"/>
        <dbReference type="ChEBI" id="CHEBI:15377"/>
        <dbReference type="ChEBI" id="CHEBI:30013"/>
        <dbReference type="ChEBI" id="CHEBI:43474"/>
        <dbReference type="ChEBI" id="CHEBI:61977"/>
        <dbReference type="EC" id="3.1.3.16"/>
    </reaction>
</comment>
<keyword evidence="1" id="KW-0460">Magnesium</keyword>
<dbReference type="EC" id="3.1.3.16" evidence="1"/>
<evidence type="ECO:0000313" key="3">
    <source>
        <dbReference type="EMBL" id="ODQ66813.1"/>
    </source>
</evidence>
<feature type="domain" description="PPM-type phosphatase" evidence="2">
    <location>
        <begin position="54"/>
        <end position="308"/>
    </location>
</feature>
<dbReference type="InterPro" id="IPR001932">
    <property type="entry name" value="PPM-type_phosphatase-like_dom"/>
</dbReference>
<dbReference type="PANTHER" id="PTHR12320:SF84">
    <property type="entry name" value="PROTEIN PHOSPHATASE"/>
    <property type="match status" value="1"/>
</dbReference>
<keyword evidence="1" id="KW-0479">Metal-binding</keyword>
<dbReference type="PROSITE" id="PS51746">
    <property type="entry name" value="PPM_2"/>
    <property type="match status" value="1"/>
</dbReference>
<dbReference type="SMART" id="SM00332">
    <property type="entry name" value="PP2Cc"/>
    <property type="match status" value="1"/>
</dbReference>
<dbReference type="SUPFAM" id="SSF81606">
    <property type="entry name" value="PP2C-like"/>
    <property type="match status" value="1"/>
</dbReference>
<dbReference type="GO" id="GO:0004722">
    <property type="term" value="F:protein serine/threonine phosphatase activity"/>
    <property type="evidence" value="ECO:0007669"/>
    <property type="project" value="UniProtKB-EC"/>
</dbReference>
<keyword evidence="1" id="KW-0464">Manganese</keyword>
<protein>
    <recommendedName>
        <fullName evidence="1">Protein phosphatase</fullName>
        <ecNumber evidence="1">3.1.3.16</ecNumber>
    </recommendedName>
</protein>
<keyword evidence="1" id="KW-0378">Hydrolase</keyword>
<evidence type="ECO:0000259" key="2">
    <source>
        <dbReference type="PROSITE" id="PS51746"/>
    </source>
</evidence>
<reference evidence="3 4" key="1">
    <citation type="journal article" date="2016" name="Proc. Natl. Acad. Sci. U.S.A.">
        <title>Comparative genomics of biotechnologically important yeasts.</title>
        <authorList>
            <person name="Riley R."/>
            <person name="Haridas S."/>
            <person name="Wolfe K.H."/>
            <person name="Lopes M.R."/>
            <person name="Hittinger C.T."/>
            <person name="Goeker M."/>
            <person name="Salamov A.A."/>
            <person name="Wisecaver J.H."/>
            <person name="Long T.M."/>
            <person name="Calvey C.H."/>
            <person name="Aerts A.L."/>
            <person name="Barry K.W."/>
            <person name="Choi C."/>
            <person name="Clum A."/>
            <person name="Coughlan A.Y."/>
            <person name="Deshpande S."/>
            <person name="Douglass A.P."/>
            <person name="Hanson S.J."/>
            <person name="Klenk H.-P."/>
            <person name="LaButti K.M."/>
            <person name="Lapidus A."/>
            <person name="Lindquist E.A."/>
            <person name="Lipzen A.M."/>
            <person name="Meier-Kolthoff J.P."/>
            <person name="Ohm R.A."/>
            <person name="Otillar R.P."/>
            <person name="Pangilinan J.L."/>
            <person name="Peng Y."/>
            <person name="Rokas A."/>
            <person name="Rosa C.A."/>
            <person name="Scheuner C."/>
            <person name="Sibirny A.A."/>
            <person name="Slot J.C."/>
            <person name="Stielow J.B."/>
            <person name="Sun H."/>
            <person name="Kurtzman C.P."/>
            <person name="Blackwell M."/>
            <person name="Grigoriev I.V."/>
            <person name="Jeffries T.W."/>
        </authorList>
    </citation>
    <scope>NUCLEOTIDE SEQUENCE [LARGE SCALE GENOMIC DNA]</scope>
    <source>
        <strain evidence="3 4">DSM 6958</strain>
    </source>
</reference>
<keyword evidence="4" id="KW-1185">Reference proteome</keyword>
<comment type="similarity">
    <text evidence="1">Belongs to the PP2C family.</text>
</comment>
<dbReference type="Gene3D" id="3.60.40.10">
    <property type="entry name" value="PPM-type phosphatase domain"/>
    <property type="match status" value="1"/>
</dbReference>
<sequence length="313" mass="34588">MRTDFKDCSVSPVPPINSSISPLRFCCATSRIPFHQYKNVSDTLIQKYYPPSLKVSLGSSRQTNTTFVKNADDSLLCSNQFLGIADGVSEWNEKSNGFTSLWSQLILLRTLNWLEKTMVNPAEFSILGDGSDSSLLTRAMDQSFDETNYVMENFGYMGSSTLLLAYLRLRKLQIMNIGDSRLWVIRDGQFIHTNEVQHTSAPGQIGTNSSIYPSDKAEISIIDIQPGDIVILMTDGISDNLWPEDILSITLEGLKSGGIQMAAKQLTANAFSTANDNYAVCPYMLHNESSMAYRGGRNDDATVCVAIVEENSA</sequence>
<comment type="catalytic activity">
    <reaction evidence="1">
        <text>O-phospho-L-seryl-[protein] + H2O = L-seryl-[protein] + phosphate</text>
        <dbReference type="Rhea" id="RHEA:20629"/>
        <dbReference type="Rhea" id="RHEA-COMP:9863"/>
        <dbReference type="Rhea" id="RHEA-COMP:11604"/>
        <dbReference type="ChEBI" id="CHEBI:15377"/>
        <dbReference type="ChEBI" id="CHEBI:29999"/>
        <dbReference type="ChEBI" id="CHEBI:43474"/>
        <dbReference type="ChEBI" id="CHEBI:83421"/>
        <dbReference type="EC" id="3.1.3.16"/>
    </reaction>
</comment>
<keyword evidence="1" id="KW-0904">Protein phosphatase</keyword>
<name>A0A1E3PMZ6_9ASCO</name>
<dbReference type="InterPro" id="IPR036457">
    <property type="entry name" value="PPM-type-like_dom_sf"/>
</dbReference>
<dbReference type="InterPro" id="IPR039123">
    <property type="entry name" value="PPTC7"/>
</dbReference>
<accession>A0A1E3PMZ6</accession>
<organism evidence="3 4">
    <name type="scientific">Nadsonia fulvescens var. elongata DSM 6958</name>
    <dbReference type="NCBI Taxonomy" id="857566"/>
    <lineage>
        <taxon>Eukaryota</taxon>
        <taxon>Fungi</taxon>
        <taxon>Dikarya</taxon>
        <taxon>Ascomycota</taxon>
        <taxon>Saccharomycotina</taxon>
        <taxon>Dipodascomycetes</taxon>
        <taxon>Dipodascales</taxon>
        <taxon>Dipodascales incertae sedis</taxon>
        <taxon>Nadsonia</taxon>
    </lineage>
</organism>